<comment type="caution">
    <text evidence="2">The sequence shown here is derived from an EMBL/GenBank/DDBJ whole genome shotgun (WGS) entry which is preliminary data.</text>
</comment>
<reference evidence="2 3" key="1">
    <citation type="submission" date="2021-09" db="EMBL/GenBank/DDBJ databases">
        <title>Genome sequencing and assembly of Chryseobacterium sp. RG1.</title>
        <authorList>
            <person name="Chhetri G."/>
        </authorList>
    </citation>
    <scope>NUCLEOTIDE SEQUENCE [LARGE SCALE GENOMIC DNA]</scope>
    <source>
        <strain evidence="2 3">RG1</strain>
    </source>
</reference>
<feature type="transmembrane region" description="Helical" evidence="1">
    <location>
        <begin position="183"/>
        <end position="201"/>
    </location>
</feature>
<organism evidence="2 3">
    <name type="scientific">Chryseobacterium tagetis</name>
    <dbReference type="NCBI Taxonomy" id="2801334"/>
    <lineage>
        <taxon>Bacteria</taxon>
        <taxon>Pseudomonadati</taxon>
        <taxon>Bacteroidota</taxon>
        <taxon>Flavobacteriia</taxon>
        <taxon>Flavobacteriales</taxon>
        <taxon>Weeksellaceae</taxon>
        <taxon>Chryseobacterium group</taxon>
        <taxon>Chryseobacterium</taxon>
    </lineage>
</organism>
<keyword evidence="1" id="KW-0812">Transmembrane</keyword>
<accession>A0ABS7ZUZ9</accession>
<dbReference type="RefSeq" id="WP_225685423.1">
    <property type="nucleotide sequence ID" value="NZ_JAERSE020000001.1"/>
</dbReference>
<evidence type="ECO:0000313" key="3">
    <source>
        <dbReference type="Proteomes" id="UP000618240"/>
    </source>
</evidence>
<proteinExistence type="predicted"/>
<sequence>MRKIFYVPGLISALFIPILFWYYGSQRVHSQYTVMDLGLPAKHKSTDSFDNTFEQFRNWNYQKIIVKPNTALQNQQYYISELKKLQERNQKETGIEFVIGDKNTYQDFIALMDVMQLAHQETFGIDVENTNHFFALHFYKNPIETKKEYTSICGGVVGGYYKEKNTLNLINPETFINHVPNKAYYIIFGFLLFLNISMLSIKERFQLQRIHY</sequence>
<keyword evidence="1" id="KW-0472">Membrane</keyword>
<dbReference type="EMBL" id="JAERSE020000001">
    <property type="protein sequence ID" value="MCA6065564.1"/>
    <property type="molecule type" value="Genomic_DNA"/>
</dbReference>
<evidence type="ECO:0000256" key="1">
    <source>
        <dbReference type="SAM" id="Phobius"/>
    </source>
</evidence>
<keyword evidence="3" id="KW-1185">Reference proteome</keyword>
<protein>
    <submittedName>
        <fullName evidence="2">Uncharacterized protein</fullName>
    </submittedName>
</protein>
<keyword evidence="1" id="KW-1133">Transmembrane helix</keyword>
<dbReference type="Proteomes" id="UP000618240">
    <property type="component" value="Unassembled WGS sequence"/>
</dbReference>
<gene>
    <name evidence="2" type="ORF">JI747_000150</name>
</gene>
<feature type="transmembrane region" description="Helical" evidence="1">
    <location>
        <begin position="5"/>
        <end position="23"/>
    </location>
</feature>
<name>A0ABS7ZUZ9_9FLAO</name>
<evidence type="ECO:0000313" key="2">
    <source>
        <dbReference type="EMBL" id="MCA6065564.1"/>
    </source>
</evidence>